<dbReference type="EMBL" id="JACMRX010000004">
    <property type="protein sequence ID" value="KAF7991520.1"/>
    <property type="molecule type" value="Genomic_DNA"/>
</dbReference>
<organism evidence="5 6">
    <name type="scientific">Aphidius gifuensis</name>
    <name type="common">Parasitoid wasp</name>
    <dbReference type="NCBI Taxonomy" id="684658"/>
    <lineage>
        <taxon>Eukaryota</taxon>
        <taxon>Metazoa</taxon>
        <taxon>Ecdysozoa</taxon>
        <taxon>Arthropoda</taxon>
        <taxon>Hexapoda</taxon>
        <taxon>Insecta</taxon>
        <taxon>Pterygota</taxon>
        <taxon>Neoptera</taxon>
        <taxon>Endopterygota</taxon>
        <taxon>Hymenoptera</taxon>
        <taxon>Apocrita</taxon>
        <taxon>Ichneumonoidea</taxon>
        <taxon>Braconidae</taxon>
        <taxon>Aphidiinae</taxon>
        <taxon>Aphidius</taxon>
    </lineage>
</organism>
<dbReference type="SUPFAM" id="SSF50249">
    <property type="entry name" value="Nucleic acid-binding proteins"/>
    <property type="match status" value="1"/>
</dbReference>
<sequence>MTSCKLNEIFLGEVSSVQNYGAFVKIPGCRQQGLIHKSQVSSARVDDVCEILQRGERVWCKIVNIDDDGKIGLSMKLVNQGNGIDLDPNGVEWHRNEQKKKSKTFGDKQERKVIELQAVLNTTCTQCGTKGHLSKDCFVTPDGKKYELLSDIEDDNDNDNISTVPKISDEKKKKIHEKSSKSKKKLKKHKKSKKSKKSKHQTDESSSDDDDDDDDSFSDQQNKNNNKKKKKKKHSKEVKKRKRKYESESSSSDSAAAAADNNNIVKEKHSKKCKHSRSKYSD</sequence>
<dbReference type="AlphaFoldDB" id="A0A835CSR1"/>
<evidence type="ECO:0008006" key="7">
    <source>
        <dbReference type="Google" id="ProtNLM"/>
    </source>
</evidence>
<dbReference type="GO" id="GO:0043489">
    <property type="term" value="P:RNA stabilization"/>
    <property type="evidence" value="ECO:0007669"/>
    <property type="project" value="TreeGrafter"/>
</dbReference>
<dbReference type="PROSITE" id="PS50158">
    <property type="entry name" value="ZF_CCHC"/>
    <property type="match status" value="1"/>
</dbReference>
<evidence type="ECO:0000259" key="3">
    <source>
        <dbReference type="PROSITE" id="PS50126"/>
    </source>
</evidence>
<keyword evidence="1" id="KW-0479">Metal-binding</keyword>
<feature type="domain" description="CCHC-type" evidence="4">
    <location>
        <begin position="124"/>
        <end position="137"/>
    </location>
</feature>
<feature type="compositionally biased region" description="Low complexity" evidence="2">
    <location>
        <begin position="248"/>
        <end position="263"/>
    </location>
</feature>
<evidence type="ECO:0000256" key="2">
    <source>
        <dbReference type="SAM" id="MobiDB-lite"/>
    </source>
</evidence>
<evidence type="ECO:0000259" key="4">
    <source>
        <dbReference type="PROSITE" id="PS50158"/>
    </source>
</evidence>
<feature type="domain" description="S1 motif" evidence="3">
    <location>
        <begin position="7"/>
        <end position="76"/>
    </location>
</feature>
<dbReference type="OrthoDB" id="1918363at2759"/>
<feature type="compositionally biased region" description="Basic and acidic residues" evidence="2">
    <location>
        <begin position="167"/>
        <end position="180"/>
    </location>
</feature>
<gene>
    <name evidence="5" type="ORF">HCN44_008891</name>
</gene>
<feature type="compositionally biased region" description="Basic residues" evidence="2">
    <location>
        <begin position="268"/>
        <end position="282"/>
    </location>
</feature>
<dbReference type="PANTHER" id="PTHR15838:SF1">
    <property type="entry name" value="ZINC FINGER CCHC DOMAIN-CONTAINING PROTEIN 17"/>
    <property type="match status" value="1"/>
</dbReference>
<evidence type="ECO:0000313" key="5">
    <source>
        <dbReference type="EMBL" id="KAF7991520.1"/>
    </source>
</evidence>
<dbReference type="Pfam" id="PF00575">
    <property type="entry name" value="S1"/>
    <property type="match status" value="1"/>
</dbReference>
<dbReference type="GO" id="GO:0008270">
    <property type="term" value="F:zinc ion binding"/>
    <property type="evidence" value="ECO:0007669"/>
    <property type="project" value="UniProtKB-KW"/>
</dbReference>
<feature type="compositionally biased region" description="Basic residues" evidence="2">
    <location>
        <begin position="181"/>
        <end position="199"/>
    </location>
</feature>
<dbReference type="Gene3D" id="2.40.50.140">
    <property type="entry name" value="Nucleic acid-binding proteins"/>
    <property type="match status" value="1"/>
</dbReference>
<dbReference type="Proteomes" id="UP000639338">
    <property type="component" value="Unassembled WGS sequence"/>
</dbReference>
<dbReference type="InterPro" id="IPR012340">
    <property type="entry name" value="NA-bd_OB-fold"/>
</dbReference>
<dbReference type="PROSITE" id="PS50126">
    <property type="entry name" value="S1"/>
    <property type="match status" value="1"/>
</dbReference>
<dbReference type="InterPro" id="IPR001878">
    <property type="entry name" value="Znf_CCHC"/>
</dbReference>
<accession>A0A835CSR1</accession>
<keyword evidence="6" id="KW-1185">Reference proteome</keyword>
<reference evidence="5 6" key="1">
    <citation type="submission" date="2020-08" db="EMBL/GenBank/DDBJ databases">
        <title>Aphidius gifuensis genome sequencing and assembly.</title>
        <authorList>
            <person name="Du Z."/>
        </authorList>
    </citation>
    <scope>NUCLEOTIDE SEQUENCE [LARGE SCALE GENOMIC DNA]</scope>
    <source>
        <strain evidence="5">YNYX2018</strain>
        <tissue evidence="5">Adults</tissue>
    </source>
</reference>
<dbReference type="PANTHER" id="PTHR15838">
    <property type="entry name" value="NUCLEOLAR PROTEIN OF 40 KDA"/>
    <property type="match status" value="1"/>
</dbReference>
<feature type="region of interest" description="Disordered" evidence="2">
    <location>
        <begin position="151"/>
        <end position="282"/>
    </location>
</feature>
<feature type="compositionally biased region" description="Basic residues" evidence="2">
    <location>
        <begin position="225"/>
        <end position="244"/>
    </location>
</feature>
<evidence type="ECO:0000256" key="1">
    <source>
        <dbReference type="PROSITE-ProRule" id="PRU00047"/>
    </source>
</evidence>
<feature type="compositionally biased region" description="Acidic residues" evidence="2">
    <location>
        <begin position="205"/>
        <end position="217"/>
    </location>
</feature>
<dbReference type="SMART" id="SM00316">
    <property type="entry name" value="S1"/>
    <property type="match status" value="1"/>
</dbReference>
<comment type="caution">
    <text evidence="5">The sequence shown here is derived from an EMBL/GenBank/DDBJ whole genome shotgun (WGS) entry which is preliminary data.</text>
</comment>
<protein>
    <recommendedName>
        <fullName evidence="7">Nucleolar protein of 40 kDa</fullName>
    </recommendedName>
</protein>
<evidence type="ECO:0000313" key="6">
    <source>
        <dbReference type="Proteomes" id="UP000639338"/>
    </source>
</evidence>
<keyword evidence="1" id="KW-0862">Zinc</keyword>
<name>A0A835CSR1_APHGI</name>
<dbReference type="InterPro" id="IPR003029">
    <property type="entry name" value="S1_domain"/>
</dbReference>
<proteinExistence type="predicted"/>
<keyword evidence="1" id="KW-0863">Zinc-finger</keyword>
<dbReference type="GO" id="GO:0003723">
    <property type="term" value="F:RNA binding"/>
    <property type="evidence" value="ECO:0007669"/>
    <property type="project" value="TreeGrafter"/>
</dbReference>